<dbReference type="AlphaFoldDB" id="A0AAD7D7F4"/>
<evidence type="ECO:0000313" key="1">
    <source>
        <dbReference type="EMBL" id="KAJ7683069.1"/>
    </source>
</evidence>
<organism evidence="1 2">
    <name type="scientific">Mycena rosella</name>
    <name type="common">Pink bonnet</name>
    <name type="synonym">Agaricus rosellus</name>
    <dbReference type="NCBI Taxonomy" id="1033263"/>
    <lineage>
        <taxon>Eukaryota</taxon>
        <taxon>Fungi</taxon>
        <taxon>Dikarya</taxon>
        <taxon>Basidiomycota</taxon>
        <taxon>Agaricomycotina</taxon>
        <taxon>Agaricomycetes</taxon>
        <taxon>Agaricomycetidae</taxon>
        <taxon>Agaricales</taxon>
        <taxon>Marasmiineae</taxon>
        <taxon>Mycenaceae</taxon>
        <taxon>Mycena</taxon>
    </lineage>
</organism>
<protein>
    <submittedName>
        <fullName evidence="1">Uncharacterized protein</fullName>
    </submittedName>
</protein>
<keyword evidence="2" id="KW-1185">Reference proteome</keyword>
<evidence type="ECO:0000313" key="2">
    <source>
        <dbReference type="Proteomes" id="UP001221757"/>
    </source>
</evidence>
<sequence>MYHVKFTPKPIRNRIVKPRLRGCTANNGTFDPITKARLESSLISSDYGQLTCNPKLLTAIGALSHASTKVKVFNLGNVTLQGTTHPSPKVAVTRFERGIQQGLLERVSRGSILEYHAFGIISLGADSRTAKAASLVNTTPDLWGTRRFHQEPRRKPTDPFVTRQLKFAGVSNTSRFYKRGIRVCTGTGLGAALSPCLLLPEPGLVPDLDGFRPGENLWRYNLGADPRQPLSDPVHPVGLEEARFFCPRTVPSFFVLMVILGGRPDIMKLLKEVYLMGAEVVFIACNMGGKYERMQGCEKEGMPAFGTLWDF</sequence>
<dbReference type="EMBL" id="JARKIE010000111">
    <property type="protein sequence ID" value="KAJ7683069.1"/>
    <property type="molecule type" value="Genomic_DNA"/>
</dbReference>
<accession>A0AAD7D7F4</accession>
<dbReference type="PANTHER" id="PTHR33927">
    <property type="entry name" value="TRANSMEMBRANE PROTEIN"/>
    <property type="match status" value="1"/>
</dbReference>
<dbReference type="Proteomes" id="UP001221757">
    <property type="component" value="Unassembled WGS sequence"/>
</dbReference>
<proteinExistence type="predicted"/>
<reference evidence="1" key="1">
    <citation type="submission" date="2023-03" db="EMBL/GenBank/DDBJ databases">
        <title>Massive genome expansion in bonnet fungi (Mycena s.s.) driven by repeated elements and novel gene families across ecological guilds.</title>
        <authorList>
            <consortium name="Lawrence Berkeley National Laboratory"/>
            <person name="Harder C.B."/>
            <person name="Miyauchi S."/>
            <person name="Viragh M."/>
            <person name="Kuo A."/>
            <person name="Thoen E."/>
            <person name="Andreopoulos B."/>
            <person name="Lu D."/>
            <person name="Skrede I."/>
            <person name="Drula E."/>
            <person name="Henrissat B."/>
            <person name="Morin E."/>
            <person name="Kohler A."/>
            <person name="Barry K."/>
            <person name="LaButti K."/>
            <person name="Morin E."/>
            <person name="Salamov A."/>
            <person name="Lipzen A."/>
            <person name="Mereny Z."/>
            <person name="Hegedus B."/>
            <person name="Baldrian P."/>
            <person name="Stursova M."/>
            <person name="Weitz H."/>
            <person name="Taylor A."/>
            <person name="Grigoriev I.V."/>
            <person name="Nagy L.G."/>
            <person name="Martin F."/>
            <person name="Kauserud H."/>
        </authorList>
    </citation>
    <scope>NUCLEOTIDE SEQUENCE</scope>
    <source>
        <strain evidence="1">CBHHK067</strain>
    </source>
</reference>
<gene>
    <name evidence="1" type="ORF">B0H17DRAFT_1181705</name>
</gene>
<dbReference type="InterPro" id="IPR052979">
    <property type="entry name" value="Adenylate-forming_domain"/>
</dbReference>
<name>A0AAD7D7F4_MYCRO</name>
<comment type="caution">
    <text evidence="1">The sequence shown here is derived from an EMBL/GenBank/DDBJ whole genome shotgun (WGS) entry which is preliminary data.</text>
</comment>
<dbReference type="PANTHER" id="PTHR33927:SF1">
    <property type="entry name" value="TRANSMEMBRANE PROTEIN"/>
    <property type="match status" value="1"/>
</dbReference>